<dbReference type="EMBL" id="KN847042">
    <property type="protein sequence ID" value="KIW29999.1"/>
    <property type="molecule type" value="Genomic_DNA"/>
</dbReference>
<dbReference type="AlphaFoldDB" id="A0A0D2D2S4"/>
<evidence type="ECO:0000256" key="1">
    <source>
        <dbReference type="SAM" id="MobiDB-lite"/>
    </source>
</evidence>
<keyword evidence="3" id="KW-1185">Reference proteome</keyword>
<evidence type="ECO:0000313" key="2">
    <source>
        <dbReference type="EMBL" id="KIW29999.1"/>
    </source>
</evidence>
<gene>
    <name evidence="2" type="ORF">PV07_05780</name>
</gene>
<dbReference type="Proteomes" id="UP000054466">
    <property type="component" value="Unassembled WGS sequence"/>
</dbReference>
<dbReference type="HOGENOM" id="CLU_1434306_0_0_1"/>
<evidence type="ECO:0000313" key="3">
    <source>
        <dbReference type="Proteomes" id="UP000054466"/>
    </source>
</evidence>
<accession>A0A0D2D2S4</accession>
<reference evidence="2 3" key="1">
    <citation type="submission" date="2015-01" db="EMBL/GenBank/DDBJ databases">
        <title>The Genome Sequence of Cladophialophora immunda CBS83496.</title>
        <authorList>
            <consortium name="The Broad Institute Genomics Platform"/>
            <person name="Cuomo C."/>
            <person name="de Hoog S."/>
            <person name="Gorbushina A."/>
            <person name="Stielow B."/>
            <person name="Teixiera M."/>
            <person name="Abouelleil A."/>
            <person name="Chapman S.B."/>
            <person name="Priest M."/>
            <person name="Young S.K."/>
            <person name="Wortman J."/>
            <person name="Nusbaum C."/>
            <person name="Birren B."/>
        </authorList>
    </citation>
    <scope>NUCLEOTIDE SEQUENCE [LARGE SCALE GENOMIC DNA]</scope>
    <source>
        <strain evidence="2 3">CBS 83496</strain>
    </source>
</reference>
<sequence>MEDFHSHGQANRSYLNPGRSCYPGGIDFRELGYQVSLKRQINICLRKIAYDGRLYLPKDCLDKIATPKIIKYELENAGVGDEEAADALVVYIVKDARLTFLILVKLGWSSRIVNMQKHGFGDKYLPIGVLRLSKQARRVLFANQKRHDLYAISGDLETPESTRAAEHVVEWSDEEQETAQQQEPEIAQE</sequence>
<dbReference type="RefSeq" id="XP_016250215.1">
    <property type="nucleotide sequence ID" value="XM_016392696.1"/>
</dbReference>
<name>A0A0D2D2S4_9EURO</name>
<feature type="compositionally biased region" description="Low complexity" evidence="1">
    <location>
        <begin position="178"/>
        <end position="189"/>
    </location>
</feature>
<dbReference type="GeneID" id="27344974"/>
<dbReference type="VEuPathDB" id="FungiDB:PV07_05780"/>
<proteinExistence type="predicted"/>
<protein>
    <submittedName>
        <fullName evidence="2">Uncharacterized protein</fullName>
    </submittedName>
</protein>
<organism evidence="2 3">
    <name type="scientific">Cladophialophora immunda</name>
    <dbReference type="NCBI Taxonomy" id="569365"/>
    <lineage>
        <taxon>Eukaryota</taxon>
        <taxon>Fungi</taxon>
        <taxon>Dikarya</taxon>
        <taxon>Ascomycota</taxon>
        <taxon>Pezizomycotina</taxon>
        <taxon>Eurotiomycetes</taxon>
        <taxon>Chaetothyriomycetidae</taxon>
        <taxon>Chaetothyriales</taxon>
        <taxon>Herpotrichiellaceae</taxon>
        <taxon>Cladophialophora</taxon>
    </lineage>
</organism>
<feature type="region of interest" description="Disordered" evidence="1">
    <location>
        <begin position="159"/>
        <end position="189"/>
    </location>
</feature>